<name>A0ABN6R6F1_STRNI</name>
<protein>
    <submittedName>
        <fullName evidence="1">Uncharacterized protein</fullName>
    </submittedName>
</protein>
<organism evidence="1 2">
    <name type="scientific">Streptomyces nigrescens</name>
    <dbReference type="NCBI Taxonomy" id="1920"/>
    <lineage>
        <taxon>Bacteria</taxon>
        <taxon>Bacillati</taxon>
        <taxon>Actinomycetota</taxon>
        <taxon>Actinomycetes</taxon>
        <taxon>Kitasatosporales</taxon>
        <taxon>Streptomycetaceae</taxon>
        <taxon>Streptomyces</taxon>
    </lineage>
</organism>
<geneLocation type="plasmid" evidence="1 2">
    <name>SNP1</name>
</geneLocation>
<sequence length="74" mass="7944">MPGRPSQTVFGPAPSLLNPARSLLDAALSRGDGAWLDVSGTAGHRRHLHRLPRATTTTYSLPLPCADRSGRIDR</sequence>
<evidence type="ECO:0000313" key="1">
    <source>
        <dbReference type="EMBL" id="BDM73997.1"/>
    </source>
</evidence>
<dbReference type="EMBL" id="AP026074">
    <property type="protein sequence ID" value="BDM73997.1"/>
    <property type="molecule type" value="Genomic_DNA"/>
</dbReference>
<evidence type="ECO:0000313" key="2">
    <source>
        <dbReference type="Proteomes" id="UP001059597"/>
    </source>
</evidence>
<proteinExistence type="predicted"/>
<gene>
    <name evidence="1" type="ORF">HEK616_74840</name>
</gene>
<keyword evidence="2" id="KW-1185">Reference proteome</keyword>
<keyword evidence="1" id="KW-0614">Plasmid</keyword>
<reference evidence="1" key="1">
    <citation type="submission" date="2022-06" db="EMBL/GenBank/DDBJ databases">
        <title>Complete genome sequence of Streptomyces nigrescens HEK616.</title>
        <authorList>
            <person name="Asamizu S."/>
            <person name="Onaka H."/>
        </authorList>
    </citation>
    <scope>NUCLEOTIDE SEQUENCE</scope>
    <source>
        <strain evidence="1">HEK616</strain>
        <plasmid evidence="1">SNP1</plasmid>
    </source>
</reference>
<dbReference type="Proteomes" id="UP001059597">
    <property type="component" value="Plasmid SNP1"/>
</dbReference>
<accession>A0ABN6R6F1</accession>